<sequence length="179" mass="20397">MEIECQSPRNGILRKFLSSLVKVQRTTEPVFIKVDQISGFVVVSRSRISPLRNLIQRTTEPVFIKVDQIPSFVVVSRTRISPLRNLSLKSNKFGILRKFLSSLVKVQRTTEPVFIKVDQISGFVVVSRSRISPLCNLIQRTTEPVFIKVDQIPSFVVVSRSRISPLRNLSLKSNKLLHI</sequence>
<comment type="caution">
    <text evidence="1">The sequence shown here is derived from an EMBL/GenBank/DDBJ whole genome shotgun (WGS) entry which is preliminary data.</text>
</comment>
<accession>A0ABD2ALC3</accession>
<proteinExistence type="predicted"/>
<protein>
    <submittedName>
        <fullName evidence="1">Uncharacterized protein</fullName>
    </submittedName>
</protein>
<evidence type="ECO:0000313" key="2">
    <source>
        <dbReference type="Proteomes" id="UP001607303"/>
    </source>
</evidence>
<dbReference type="Proteomes" id="UP001607303">
    <property type="component" value="Unassembled WGS sequence"/>
</dbReference>
<dbReference type="EMBL" id="JAYRBN010000116">
    <property type="protein sequence ID" value="KAL2721413.1"/>
    <property type="molecule type" value="Genomic_DNA"/>
</dbReference>
<reference evidence="1 2" key="1">
    <citation type="journal article" date="2024" name="Ann. Entomol. Soc. Am.">
        <title>Genomic analyses of the southern and eastern yellowjacket wasps (Hymenoptera: Vespidae) reveal evolutionary signatures of social life.</title>
        <authorList>
            <person name="Catto M.A."/>
            <person name="Caine P.B."/>
            <person name="Orr S.E."/>
            <person name="Hunt B.G."/>
            <person name="Goodisman M.A.D."/>
        </authorList>
    </citation>
    <scope>NUCLEOTIDE SEQUENCE [LARGE SCALE GENOMIC DNA]</scope>
    <source>
        <strain evidence="1">232</strain>
        <tissue evidence="1">Head and thorax</tissue>
    </source>
</reference>
<organism evidence="1 2">
    <name type="scientific">Vespula maculifrons</name>
    <name type="common">Eastern yellow jacket</name>
    <name type="synonym">Wasp</name>
    <dbReference type="NCBI Taxonomy" id="7453"/>
    <lineage>
        <taxon>Eukaryota</taxon>
        <taxon>Metazoa</taxon>
        <taxon>Ecdysozoa</taxon>
        <taxon>Arthropoda</taxon>
        <taxon>Hexapoda</taxon>
        <taxon>Insecta</taxon>
        <taxon>Pterygota</taxon>
        <taxon>Neoptera</taxon>
        <taxon>Endopterygota</taxon>
        <taxon>Hymenoptera</taxon>
        <taxon>Apocrita</taxon>
        <taxon>Aculeata</taxon>
        <taxon>Vespoidea</taxon>
        <taxon>Vespidae</taxon>
        <taxon>Vespinae</taxon>
        <taxon>Vespula</taxon>
    </lineage>
</organism>
<name>A0ABD2ALC3_VESMC</name>
<evidence type="ECO:0000313" key="1">
    <source>
        <dbReference type="EMBL" id="KAL2721413.1"/>
    </source>
</evidence>
<dbReference type="AlphaFoldDB" id="A0ABD2ALC3"/>
<gene>
    <name evidence="1" type="ORF">V1477_020233</name>
</gene>
<keyword evidence="2" id="KW-1185">Reference proteome</keyword>